<protein>
    <submittedName>
        <fullName evidence="2">Uncharacterized protein</fullName>
    </submittedName>
</protein>
<feature type="non-terminal residue" evidence="2">
    <location>
        <position position="1"/>
    </location>
</feature>
<evidence type="ECO:0000313" key="2">
    <source>
        <dbReference type="EMBL" id="CAI0545052.1"/>
    </source>
</evidence>
<dbReference type="Proteomes" id="UP001154282">
    <property type="component" value="Unassembled WGS sequence"/>
</dbReference>
<gene>
    <name evidence="2" type="ORF">LITE_LOCUS43420</name>
</gene>
<feature type="transmembrane region" description="Helical" evidence="1">
    <location>
        <begin position="6"/>
        <end position="27"/>
    </location>
</feature>
<evidence type="ECO:0000256" key="1">
    <source>
        <dbReference type="SAM" id="Phobius"/>
    </source>
</evidence>
<proteinExistence type="predicted"/>
<comment type="caution">
    <text evidence="2">The sequence shown here is derived from an EMBL/GenBank/DDBJ whole genome shotgun (WGS) entry which is preliminary data.</text>
</comment>
<sequence length="83" mass="9032">NLIPRVFYPSFSLLLLLPWGLLFVDFFDSRTKNSLKLGRRLLASPLAVSGNVALEVAAVPSESSHLADEGSESLSWFALDLVG</sequence>
<keyword evidence="1" id="KW-0472">Membrane</keyword>
<keyword evidence="1" id="KW-1133">Transmembrane helix</keyword>
<reference evidence="2" key="1">
    <citation type="submission" date="2022-08" db="EMBL/GenBank/DDBJ databases">
        <authorList>
            <person name="Gutierrez-Valencia J."/>
        </authorList>
    </citation>
    <scope>NUCLEOTIDE SEQUENCE</scope>
</reference>
<dbReference type="EMBL" id="CAMGYJ010000009">
    <property type="protein sequence ID" value="CAI0545052.1"/>
    <property type="molecule type" value="Genomic_DNA"/>
</dbReference>
<dbReference type="AlphaFoldDB" id="A0AAV0QLX1"/>
<keyword evidence="1" id="KW-0812">Transmembrane</keyword>
<accession>A0AAV0QLX1</accession>
<keyword evidence="3" id="KW-1185">Reference proteome</keyword>
<name>A0AAV0QLX1_9ROSI</name>
<evidence type="ECO:0000313" key="3">
    <source>
        <dbReference type="Proteomes" id="UP001154282"/>
    </source>
</evidence>
<organism evidence="2 3">
    <name type="scientific">Linum tenue</name>
    <dbReference type="NCBI Taxonomy" id="586396"/>
    <lineage>
        <taxon>Eukaryota</taxon>
        <taxon>Viridiplantae</taxon>
        <taxon>Streptophyta</taxon>
        <taxon>Embryophyta</taxon>
        <taxon>Tracheophyta</taxon>
        <taxon>Spermatophyta</taxon>
        <taxon>Magnoliopsida</taxon>
        <taxon>eudicotyledons</taxon>
        <taxon>Gunneridae</taxon>
        <taxon>Pentapetalae</taxon>
        <taxon>rosids</taxon>
        <taxon>fabids</taxon>
        <taxon>Malpighiales</taxon>
        <taxon>Linaceae</taxon>
        <taxon>Linum</taxon>
    </lineage>
</organism>